<feature type="compositionally biased region" description="Basic residues" evidence="10">
    <location>
        <begin position="399"/>
        <end position="411"/>
    </location>
</feature>
<evidence type="ECO:0000313" key="12">
    <source>
        <dbReference type="EMBL" id="KAJ8775849.1"/>
    </source>
</evidence>
<dbReference type="CDD" id="cd15511">
    <property type="entry name" value="PHD3_KMT2C"/>
    <property type="match status" value="1"/>
</dbReference>
<keyword evidence="13" id="KW-1185">Reference proteome</keyword>
<keyword evidence="2" id="KW-0479">Metal-binding</keyword>
<evidence type="ECO:0000256" key="10">
    <source>
        <dbReference type="SAM" id="MobiDB-lite"/>
    </source>
</evidence>
<comment type="subcellular location">
    <subcellularLocation>
        <location evidence="1">Nucleus</location>
    </subcellularLocation>
</comment>
<dbReference type="GO" id="GO:0044666">
    <property type="term" value="C:MLL3/4 complex"/>
    <property type="evidence" value="ECO:0007669"/>
    <property type="project" value="InterPro"/>
</dbReference>
<organism evidence="12 13">
    <name type="scientific">Eschrichtius robustus</name>
    <name type="common">California gray whale</name>
    <name type="synonym">Eschrichtius gibbosus</name>
    <dbReference type="NCBI Taxonomy" id="9764"/>
    <lineage>
        <taxon>Eukaryota</taxon>
        <taxon>Metazoa</taxon>
        <taxon>Chordata</taxon>
        <taxon>Craniata</taxon>
        <taxon>Vertebrata</taxon>
        <taxon>Euteleostomi</taxon>
        <taxon>Mammalia</taxon>
        <taxon>Eutheria</taxon>
        <taxon>Laurasiatheria</taxon>
        <taxon>Artiodactyla</taxon>
        <taxon>Whippomorpha</taxon>
        <taxon>Cetacea</taxon>
        <taxon>Mysticeti</taxon>
        <taxon>Eschrichtiidae</taxon>
        <taxon>Eschrichtius</taxon>
    </lineage>
</organism>
<dbReference type="InterPro" id="IPR037877">
    <property type="entry name" value="PHD3_KMT2C"/>
</dbReference>
<dbReference type="GO" id="GO:0008270">
    <property type="term" value="F:zinc ion binding"/>
    <property type="evidence" value="ECO:0007669"/>
    <property type="project" value="UniProtKB-KW"/>
</dbReference>
<dbReference type="PANTHER" id="PTHR45888:SF1">
    <property type="entry name" value="HISTONE-LYSINE N-METHYLTRANSFERASE 2C"/>
    <property type="match status" value="1"/>
</dbReference>
<evidence type="ECO:0000313" key="13">
    <source>
        <dbReference type="Proteomes" id="UP001159641"/>
    </source>
</evidence>
<dbReference type="Gene3D" id="3.30.40.10">
    <property type="entry name" value="Zinc/RING finger domain, C3HC4 (zinc finger)"/>
    <property type="match status" value="1"/>
</dbReference>
<dbReference type="PROSITE" id="PS50216">
    <property type="entry name" value="DHHC"/>
    <property type="match status" value="1"/>
</dbReference>
<evidence type="ECO:0000256" key="9">
    <source>
        <dbReference type="PROSITE-ProRule" id="PRU00146"/>
    </source>
</evidence>
<feature type="region of interest" description="Disordered" evidence="10">
    <location>
        <begin position="476"/>
        <end position="495"/>
    </location>
</feature>
<dbReference type="GO" id="GO:0045944">
    <property type="term" value="P:positive regulation of transcription by RNA polymerase II"/>
    <property type="evidence" value="ECO:0007669"/>
    <property type="project" value="TreeGrafter"/>
</dbReference>
<dbReference type="Pfam" id="PF00628">
    <property type="entry name" value="PHD"/>
    <property type="match status" value="1"/>
</dbReference>
<dbReference type="GO" id="GO:0042800">
    <property type="term" value="F:histone H3K4 methyltransferase activity"/>
    <property type="evidence" value="ECO:0007669"/>
    <property type="project" value="InterPro"/>
</dbReference>
<dbReference type="SUPFAM" id="SSF57903">
    <property type="entry name" value="FYVE/PHD zinc finger"/>
    <property type="match status" value="1"/>
</dbReference>
<evidence type="ECO:0000256" key="3">
    <source>
        <dbReference type="ARBA" id="ARBA00022737"/>
    </source>
</evidence>
<keyword evidence="6" id="KW-0805">Transcription regulation</keyword>
<dbReference type="InterPro" id="IPR019786">
    <property type="entry name" value="Zinc_finger_PHD-type_CS"/>
</dbReference>
<feature type="region of interest" description="Disordered" evidence="10">
    <location>
        <begin position="328"/>
        <end position="373"/>
    </location>
</feature>
<dbReference type="AlphaFoldDB" id="A0AB34GC22"/>
<keyword evidence="8" id="KW-0539">Nucleus</keyword>
<sequence length="541" mass="59158">MQTLWCRLEVQRQIGVPSQEWCQSSEAACTENCRICVECGTRSSSQWHHNCLVCDSCYQQQDNLCPFCGKCYHPELQKDMLHCNMCKRWVHLECDKPTDHELDSQLKEEYICMYCKHLAEMDPLQPGDEVEMAELTTDCNNEMEVEGPEDRMVFLEQAVNKDVDDQQPTPGIVPDGKDVFDSISVLFTAAHIHTGEQRRSDPPGSHGARGLLTADQNENKMEVTDSAEALAPQVAVQQGEVHLLEGPNMVAPPEESRPPGVNIESVTVPPPGGEGTVLCSKEQLAIERVPEEMEQKENPEPSTAFMDFEVAPAIESCVKDGVCQESKSVKLPSETESSFSSATGISKANASSSPALSSDLPSHDMLHSYPSAPSASAGNIMPTTYVSVTPKIGMGKPAITKRKFSPGRPRSRQGAWSTHNTVSPPSWSPDISEGREIFKPRQLPGSAIWSIKVVNKIAFTFVYHFFLGRGSGFPGKRRPRGAGLSGRGGRGRSKLKSGIGAVVLPGVSAADISSNKDEEENSMHNTVVLFSSSDKFTLHQV</sequence>
<keyword evidence="5" id="KW-0862">Zinc</keyword>
<keyword evidence="7" id="KW-0804">Transcription</keyword>
<dbReference type="PROSITE" id="PS01359">
    <property type="entry name" value="ZF_PHD_1"/>
    <property type="match status" value="1"/>
</dbReference>
<keyword evidence="3" id="KW-0677">Repeat</keyword>
<dbReference type="GO" id="GO:0003713">
    <property type="term" value="F:transcription coactivator activity"/>
    <property type="evidence" value="ECO:0007669"/>
    <property type="project" value="TreeGrafter"/>
</dbReference>
<evidence type="ECO:0000256" key="4">
    <source>
        <dbReference type="ARBA" id="ARBA00022771"/>
    </source>
</evidence>
<comment type="caution">
    <text evidence="12">The sequence shown here is derived from an EMBL/GenBank/DDBJ whole genome shotgun (WGS) entry which is preliminary data.</text>
</comment>
<evidence type="ECO:0000256" key="7">
    <source>
        <dbReference type="ARBA" id="ARBA00023163"/>
    </source>
</evidence>
<evidence type="ECO:0000259" key="11">
    <source>
        <dbReference type="PROSITE" id="PS50016"/>
    </source>
</evidence>
<dbReference type="SMART" id="SM00249">
    <property type="entry name" value="PHD"/>
    <property type="match status" value="1"/>
</dbReference>
<dbReference type="InterPro" id="IPR001965">
    <property type="entry name" value="Znf_PHD"/>
</dbReference>
<evidence type="ECO:0000256" key="1">
    <source>
        <dbReference type="ARBA" id="ARBA00004123"/>
    </source>
</evidence>
<dbReference type="Proteomes" id="UP001159641">
    <property type="component" value="Unassembled WGS sequence"/>
</dbReference>
<dbReference type="EMBL" id="JAIQCJ010002567">
    <property type="protein sequence ID" value="KAJ8775849.1"/>
    <property type="molecule type" value="Genomic_DNA"/>
</dbReference>
<dbReference type="FunFam" id="3.30.40.10:FF:000237">
    <property type="entry name" value="Histone-lysine N-methyltransferase 2C"/>
    <property type="match status" value="1"/>
</dbReference>
<dbReference type="PANTHER" id="PTHR45888">
    <property type="entry name" value="HL01030P-RELATED"/>
    <property type="match status" value="1"/>
</dbReference>
<evidence type="ECO:0000256" key="6">
    <source>
        <dbReference type="ARBA" id="ARBA00023015"/>
    </source>
</evidence>
<reference evidence="12 13" key="1">
    <citation type="submission" date="2022-11" db="EMBL/GenBank/DDBJ databases">
        <title>Whole genome sequence of Eschrichtius robustus ER-17-0199.</title>
        <authorList>
            <person name="Bruniche-Olsen A."/>
            <person name="Black A.N."/>
            <person name="Fields C.J."/>
            <person name="Walden K."/>
            <person name="Dewoody J.A."/>
        </authorList>
    </citation>
    <scope>NUCLEOTIDE SEQUENCE [LARGE SCALE GENOMIC DNA]</scope>
    <source>
        <strain evidence="12">ER-17-0199</strain>
        <tissue evidence="12">Blubber</tissue>
    </source>
</reference>
<feature type="domain" description="PHD-type" evidence="11">
    <location>
        <begin position="62"/>
        <end position="118"/>
    </location>
</feature>
<dbReference type="InterPro" id="IPR013083">
    <property type="entry name" value="Znf_RING/FYVE/PHD"/>
</dbReference>
<evidence type="ECO:0000256" key="2">
    <source>
        <dbReference type="ARBA" id="ARBA00022723"/>
    </source>
</evidence>
<gene>
    <name evidence="12" type="ORF">J1605_016076</name>
</gene>
<evidence type="ECO:0000256" key="8">
    <source>
        <dbReference type="ARBA" id="ARBA00023242"/>
    </source>
</evidence>
<feature type="region of interest" description="Disordered" evidence="10">
    <location>
        <begin position="397"/>
        <end position="433"/>
    </location>
</feature>
<name>A0AB34GC22_ESCRO</name>
<protein>
    <recommendedName>
        <fullName evidence="11">PHD-type domain-containing protein</fullName>
    </recommendedName>
</protein>
<dbReference type="PROSITE" id="PS50016">
    <property type="entry name" value="ZF_PHD_2"/>
    <property type="match status" value="1"/>
</dbReference>
<dbReference type="InterPro" id="IPR019787">
    <property type="entry name" value="Znf_PHD-finger"/>
</dbReference>
<proteinExistence type="predicted"/>
<keyword evidence="4 9" id="KW-0863">Zinc-finger</keyword>
<feature type="compositionally biased region" description="Polar residues" evidence="10">
    <location>
        <begin position="414"/>
        <end position="425"/>
    </location>
</feature>
<feature type="compositionally biased region" description="Low complexity" evidence="10">
    <location>
        <begin position="350"/>
        <end position="360"/>
    </location>
</feature>
<dbReference type="InterPro" id="IPR011011">
    <property type="entry name" value="Znf_FYVE_PHD"/>
</dbReference>
<accession>A0AB34GC22</accession>
<feature type="compositionally biased region" description="Polar residues" evidence="10">
    <location>
        <begin position="334"/>
        <end position="349"/>
    </location>
</feature>
<evidence type="ECO:0000256" key="5">
    <source>
        <dbReference type="ARBA" id="ARBA00022833"/>
    </source>
</evidence>